<dbReference type="EMBL" id="CM017638">
    <property type="protein sequence ID" value="TYJ44666.1"/>
    <property type="molecule type" value="Genomic_DNA"/>
</dbReference>
<gene>
    <name evidence="1" type="ORF">E1A91_A03G241400v1</name>
</gene>
<sequence>MNDIDFYLSSPGMSPAIKLHRFVPSSSVEFWLRSTPGSLLFILYQSRQWCFGISQL</sequence>
<protein>
    <submittedName>
        <fullName evidence="1">Uncharacterized protein</fullName>
    </submittedName>
</protein>
<organism evidence="1 2">
    <name type="scientific">Gossypium mustelinum</name>
    <name type="common">Cotton</name>
    <name type="synonym">Gossypium caicoense</name>
    <dbReference type="NCBI Taxonomy" id="34275"/>
    <lineage>
        <taxon>Eukaryota</taxon>
        <taxon>Viridiplantae</taxon>
        <taxon>Streptophyta</taxon>
        <taxon>Embryophyta</taxon>
        <taxon>Tracheophyta</taxon>
        <taxon>Spermatophyta</taxon>
        <taxon>Magnoliopsida</taxon>
        <taxon>eudicotyledons</taxon>
        <taxon>Gunneridae</taxon>
        <taxon>Pentapetalae</taxon>
        <taxon>rosids</taxon>
        <taxon>malvids</taxon>
        <taxon>Malvales</taxon>
        <taxon>Malvaceae</taxon>
        <taxon>Malvoideae</taxon>
        <taxon>Gossypium</taxon>
    </lineage>
</organism>
<accession>A0A5D3A4Z0</accession>
<dbReference type="Proteomes" id="UP000323597">
    <property type="component" value="Chromosome A03"/>
</dbReference>
<name>A0A5D3A4Z0_GOSMU</name>
<dbReference type="AlphaFoldDB" id="A0A5D3A4Z0"/>
<reference evidence="1 2" key="1">
    <citation type="submission" date="2019-07" db="EMBL/GenBank/DDBJ databases">
        <title>WGS assembly of Gossypium mustelinum.</title>
        <authorList>
            <person name="Chen Z.J."/>
            <person name="Sreedasyam A."/>
            <person name="Ando A."/>
            <person name="Song Q."/>
            <person name="De L."/>
            <person name="Hulse-Kemp A."/>
            <person name="Ding M."/>
            <person name="Ye W."/>
            <person name="Kirkbride R."/>
            <person name="Jenkins J."/>
            <person name="Plott C."/>
            <person name="Lovell J."/>
            <person name="Lin Y.-M."/>
            <person name="Vaughn R."/>
            <person name="Liu B."/>
            <person name="Li W."/>
            <person name="Simpson S."/>
            <person name="Scheffler B."/>
            <person name="Saski C."/>
            <person name="Grover C."/>
            <person name="Hu G."/>
            <person name="Conover J."/>
            <person name="Carlson J."/>
            <person name="Shu S."/>
            <person name="Boston L."/>
            <person name="Williams M."/>
            <person name="Peterson D."/>
            <person name="Mcgee K."/>
            <person name="Jones D."/>
            <person name="Wendel J."/>
            <person name="Stelly D."/>
            <person name="Grimwood J."/>
            <person name="Schmutz J."/>
        </authorList>
    </citation>
    <scope>NUCLEOTIDE SEQUENCE [LARGE SCALE GENOMIC DNA]</scope>
    <source>
        <strain evidence="1">1408120.09</strain>
    </source>
</reference>
<evidence type="ECO:0000313" key="1">
    <source>
        <dbReference type="EMBL" id="TYJ44666.1"/>
    </source>
</evidence>
<keyword evidence="2" id="KW-1185">Reference proteome</keyword>
<evidence type="ECO:0000313" key="2">
    <source>
        <dbReference type="Proteomes" id="UP000323597"/>
    </source>
</evidence>
<proteinExistence type="predicted"/>